<dbReference type="OrthoDB" id="9835137at2"/>
<name>A0A5C7EJI9_9PROT</name>
<dbReference type="AlphaFoldDB" id="A0A5C7EJI9"/>
<dbReference type="EMBL" id="VPFL01000016">
    <property type="protein sequence ID" value="TXF11148.1"/>
    <property type="molecule type" value="Genomic_DNA"/>
</dbReference>
<accession>A0A5C7EJI9</accession>
<reference evidence="1 2" key="1">
    <citation type="submission" date="2019-08" db="EMBL/GenBank/DDBJ databases">
        <title>Pelomicrobium methylotrophicum gen. nov., sp. nov. a moderately thermophilic, facultatively anaerobic, lithoautotrophic and methylotrophic bacterium isolated from a terrestrial mud volcano.</title>
        <authorList>
            <person name="Slobodkina G.B."/>
            <person name="Merkel A.Y."/>
            <person name="Slobodkin A.I."/>
        </authorList>
    </citation>
    <scope>NUCLEOTIDE SEQUENCE [LARGE SCALE GENOMIC DNA]</scope>
    <source>
        <strain evidence="1 2">SM250</strain>
    </source>
</reference>
<dbReference type="Proteomes" id="UP000321201">
    <property type="component" value="Unassembled WGS sequence"/>
</dbReference>
<proteinExistence type="predicted"/>
<evidence type="ECO:0000313" key="1">
    <source>
        <dbReference type="EMBL" id="TXF11148.1"/>
    </source>
</evidence>
<keyword evidence="2" id="KW-1185">Reference proteome</keyword>
<protein>
    <submittedName>
        <fullName evidence="1">Uncharacterized protein</fullName>
    </submittedName>
</protein>
<evidence type="ECO:0000313" key="2">
    <source>
        <dbReference type="Proteomes" id="UP000321201"/>
    </source>
</evidence>
<organism evidence="1 2">
    <name type="scientific">Pelomicrobium methylotrophicum</name>
    <dbReference type="NCBI Taxonomy" id="2602750"/>
    <lineage>
        <taxon>Bacteria</taxon>
        <taxon>Pseudomonadati</taxon>
        <taxon>Pseudomonadota</taxon>
        <taxon>Hydrogenophilia</taxon>
        <taxon>Hydrogenophilia incertae sedis</taxon>
        <taxon>Pelomicrobium</taxon>
    </lineage>
</organism>
<sequence>MIYTKFMLTPGAKWPEDWLDGAEFTPKPSLQDADEVVEREGEGTTAFALMGFDPEGDRWEVLMVAYRHTTLVRRVNMMFGTDTEWDGQAPMELDRGEGIEAVEYTTIDGRRVRVWGGLMAGTIAAYQDHSPSWLRFEALANRLGVTIRKEA</sequence>
<gene>
    <name evidence="1" type="ORF">FR698_11575</name>
</gene>
<dbReference type="InParanoid" id="A0A5C7EJI9"/>
<comment type="caution">
    <text evidence="1">The sequence shown here is derived from an EMBL/GenBank/DDBJ whole genome shotgun (WGS) entry which is preliminary data.</text>
</comment>
<dbReference type="RefSeq" id="WP_147800359.1">
    <property type="nucleotide sequence ID" value="NZ_VPFL01000016.1"/>
</dbReference>